<gene>
    <name evidence="2" type="ORF">C7M84_024700</name>
</gene>
<dbReference type="GO" id="GO:0005737">
    <property type="term" value="C:cytoplasm"/>
    <property type="evidence" value="ECO:0007669"/>
    <property type="project" value="TreeGrafter"/>
</dbReference>
<reference evidence="2 3" key="2">
    <citation type="submission" date="2019-01" db="EMBL/GenBank/DDBJ databases">
        <title>The decoding of complex shrimp genome reveals the adaptation for benthos swimmer, frequently molting mechanism and breeding impact on genome.</title>
        <authorList>
            <person name="Sun Y."/>
            <person name="Gao Y."/>
            <person name="Yu Y."/>
        </authorList>
    </citation>
    <scope>NUCLEOTIDE SEQUENCE [LARGE SCALE GENOMIC DNA]</scope>
    <source>
        <tissue evidence="2">Muscle</tissue>
    </source>
</reference>
<proteinExistence type="predicted"/>
<dbReference type="GO" id="GO:0016477">
    <property type="term" value="P:cell migration"/>
    <property type="evidence" value="ECO:0007669"/>
    <property type="project" value="TreeGrafter"/>
</dbReference>
<sequence>MSGGEMAGEELWQECCHWLARIELITRDHVLTSENAKLADLCRFLRDGVMICKILHILDEGCIDLRAINQRPQNAQFLCMKNISIFLSTCEKFGLHKDDLFEPQMLFELTDFGKVLSTLSKLSKTPKAQQLQVEGFPLVNGRYDEAIYDTLVKDIENHNVEAPNTPTVSTGNGLRFGTNHNALGLPSRRRHNSDEAVYESLCYVTLKPKEELMMRWLYSNWRDLFV</sequence>
<feature type="domain" description="Calponin-homology (CH)" evidence="1">
    <location>
        <begin position="9"/>
        <end position="126"/>
    </location>
</feature>
<keyword evidence="3" id="KW-1185">Reference proteome</keyword>
<dbReference type="SMART" id="SM00033">
    <property type="entry name" value="CH"/>
    <property type="match status" value="1"/>
</dbReference>
<reference evidence="2 3" key="1">
    <citation type="submission" date="2018-04" db="EMBL/GenBank/DDBJ databases">
        <authorList>
            <person name="Zhang X."/>
            <person name="Yuan J."/>
            <person name="Li F."/>
            <person name="Xiang J."/>
        </authorList>
    </citation>
    <scope>NUCLEOTIDE SEQUENCE [LARGE SCALE GENOMIC DNA]</scope>
    <source>
        <tissue evidence="2">Muscle</tissue>
    </source>
</reference>
<dbReference type="GO" id="GO:0005085">
    <property type="term" value="F:guanyl-nucleotide exchange factor activity"/>
    <property type="evidence" value="ECO:0007669"/>
    <property type="project" value="TreeGrafter"/>
</dbReference>
<protein>
    <submittedName>
        <fullName evidence="2">Guanine nucleotide exchange factor VAV2</fullName>
    </submittedName>
</protein>
<evidence type="ECO:0000313" key="2">
    <source>
        <dbReference type="EMBL" id="ROT82143.1"/>
    </source>
</evidence>
<dbReference type="InterPro" id="IPR003096">
    <property type="entry name" value="SM22_calponin"/>
</dbReference>
<dbReference type="Pfam" id="PF00307">
    <property type="entry name" value="CH"/>
    <property type="match status" value="1"/>
</dbReference>
<dbReference type="InterPro" id="IPR036872">
    <property type="entry name" value="CH_dom_sf"/>
</dbReference>
<dbReference type="InterPro" id="IPR001715">
    <property type="entry name" value="CH_dom"/>
</dbReference>
<dbReference type="PROSITE" id="PS50021">
    <property type="entry name" value="CH"/>
    <property type="match status" value="1"/>
</dbReference>
<organism evidence="2 3">
    <name type="scientific">Penaeus vannamei</name>
    <name type="common">Whiteleg shrimp</name>
    <name type="synonym">Litopenaeus vannamei</name>
    <dbReference type="NCBI Taxonomy" id="6689"/>
    <lineage>
        <taxon>Eukaryota</taxon>
        <taxon>Metazoa</taxon>
        <taxon>Ecdysozoa</taxon>
        <taxon>Arthropoda</taxon>
        <taxon>Crustacea</taxon>
        <taxon>Multicrustacea</taxon>
        <taxon>Malacostraca</taxon>
        <taxon>Eumalacostraca</taxon>
        <taxon>Eucarida</taxon>
        <taxon>Decapoda</taxon>
        <taxon>Dendrobranchiata</taxon>
        <taxon>Penaeoidea</taxon>
        <taxon>Penaeidae</taxon>
        <taxon>Penaeus</taxon>
    </lineage>
</organism>
<dbReference type="Gene3D" id="1.10.418.10">
    <property type="entry name" value="Calponin-like domain"/>
    <property type="match status" value="1"/>
</dbReference>
<dbReference type="PANTHER" id="PTHR45818">
    <property type="entry name" value="PROTEIN VAV"/>
    <property type="match status" value="1"/>
</dbReference>
<dbReference type="STRING" id="6689.A0A423U096"/>
<accession>A0A423U096</accession>
<dbReference type="PRINTS" id="PR00888">
    <property type="entry name" value="SM22CALPONIN"/>
</dbReference>
<dbReference type="EMBL" id="QCYY01000880">
    <property type="protein sequence ID" value="ROT82143.1"/>
    <property type="molecule type" value="Genomic_DNA"/>
</dbReference>
<dbReference type="PANTHER" id="PTHR45818:SF3">
    <property type="entry name" value="PROTEIN VAV"/>
    <property type="match status" value="1"/>
</dbReference>
<dbReference type="Proteomes" id="UP000283509">
    <property type="component" value="Unassembled WGS sequence"/>
</dbReference>
<evidence type="ECO:0000313" key="3">
    <source>
        <dbReference type="Proteomes" id="UP000283509"/>
    </source>
</evidence>
<name>A0A423U096_PENVA</name>
<comment type="caution">
    <text evidence="2">The sequence shown here is derived from an EMBL/GenBank/DDBJ whole genome shotgun (WGS) entry which is preliminary data.</text>
</comment>
<evidence type="ECO:0000259" key="1">
    <source>
        <dbReference type="PROSITE" id="PS50021"/>
    </source>
</evidence>
<dbReference type="SUPFAM" id="SSF47576">
    <property type="entry name" value="Calponin-homology domain, CH-domain"/>
    <property type="match status" value="1"/>
</dbReference>
<dbReference type="CDD" id="cd21201">
    <property type="entry name" value="CH_VAV"/>
    <property type="match status" value="1"/>
</dbReference>
<dbReference type="OrthoDB" id="5340910at2759"/>
<dbReference type="AlphaFoldDB" id="A0A423U096"/>